<protein>
    <recommendedName>
        <fullName evidence="2">BFN domain-containing protein</fullName>
    </recommendedName>
</protein>
<proteinExistence type="predicted"/>
<gene>
    <name evidence="3" type="ORF">COM45_01620</name>
</gene>
<dbReference type="SUPFAM" id="SSF103256">
    <property type="entry name" value="Hypothetical protein TM0160"/>
    <property type="match status" value="1"/>
</dbReference>
<dbReference type="AlphaFoldDB" id="A0A2A4AN14"/>
<dbReference type="PROSITE" id="PS51658">
    <property type="entry name" value="BFN"/>
    <property type="match status" value="1"/>
</dbReference>
<dbReference type="EMBL" id="NWBP01000004">
    <property type="protein sequence ID" value="PCC83824.1"/>
    <property type="molecule type" value="Genomic_DNA"/>
</dbReference>
<dbReference type="GO" id="GO:0004518">
    <property type="term" value="F:nuclease activity"/>
    <property type="evidence" value="ECO:0007669"/>
    <property type="project" value="InterPro"/>
</dbReference>
<reference evidence="3 4" key="1">
    <citation type="submission" date="2017-09" db="EMBL/GenBank/DDBJ databases">
        <title>Draft Genome Sequence of Corynebacterium accolens AH4003.</title>
        <authorList>
            <person name="Chen Y."/>
            <person name="Oosthuysen W.F."/>
            <person name="Kelley S."/>
            <person name="Horswill A."/>
        </authorList>
    </citation>
    <scope>NUCLEOTIDE SEQUENCE [LARGE SCALE GENOMIC DNA]</scope>
    <source>
        <strain evidence="3 4">AH4003</strain>
    </source>
</reference>
<name>A0A2A4AN14_9CORY</name>
<dbReference type="Gene3D" id="3.10.690.10">
    <property type="entry name" value="Bifunctional nuclease domain"/>
    <property type="match status" value="1"/>
</dbReference>
<dbReference type="InterPro" id="IPR003729">
    <property type="entry name" value="Bi_nuclease_dom"/>
</dbReference>
<dbReference type="Pfam" id="PF02577">
    <property type="entry name" value="BFN_dom"/>
    <property type="match status" value="1"/>
</dbReference>
<feature type="region of interest" description="Disordered" evidence="1">
    <location>
        <begin position="149"/>
        <end position="177"/>
    </location>
</feature>
<evidence type="ECO:0000259" key="2">
    <source>
        <dbReference type="PROSITE" id="PS51658"/>
    </source>
</evidence>
<organism evidence="3 4">
    <name type="scientific">Corynebacterium accolens</name>
    <dbReference type="NCBI Taxonomy" id="38284"/>
    <lineage>
        <taxon>Bacteria</taxon>
        <taxon>Bacillati</taxon>
        <taxon>Actinomycetota</taxon>
        <taxon>Actinomycetes</taxon>
        <taxon>Mycobacteriales</taxon>
        <taxon>Corynebacteriaceae</taxon>
        <taxon>Corynebacterium</taxon>
    </lineage>
</organism>
<feature type="domain" description="BFN" evidence="2">
    <location>
        <begin position="3"/>
        <end position="130"/>
    </location>
</feature>
<comment type="caution">
    <text evidence="3">The sequence shown here is derived from an EMBL/GenBank/DDBJ whole genome shotgun (WGS) entry which is preliminary data.</text>
</comment>
<evidence type="ECO:0000313" key="3">
    <source>
        <dbReference type="EMBL" id="PCC83824.1"/>
    </source>
</evidence>
<dbReference type="Proteomes" id="UP000218690">
    <property type="component" value="Unassembled WGS sequence"/>
</dbReference>
<sequence>MGKISLEFHGIHVMEPESELCALMRWVEGNRILPVWLSQLEGARVMQRLDGYSETRPTTHDLLIELIEQLGGVGSIEIVNYYEGTFMVDIVDAAGEAHDAKLSDALVVSEHFNVPITVEKELLSKVAVFVSDDDMDAYFDFHFDPPADDVGEEVAETSSSDSSASGNPQADADFEAMMRSLGVSEEDFFETEVKKESNDTRVTNDDNGDEEV</sequence>
<feature type="compositionally biased region" description="Basic and acidic residues" evidence="1">
    <location>
        <begin position="191"/>
        <end position="204"/>
    </location>
</feature>
<dbReference type="InterPro" id="IPR036104">
    <property type="entry name" value="BFN_sf"/>
</dbReference>
<feature type="region of interest" description="Disordered" evidence="1">
    <location>
        <begin position="189"/>
        <end position="212"/>
    </location>
</feature>
<accession>A0A2A4AN14</accession>
<evidence type="ECO:0000313" key="4">
    <source>
        <dbReference type="Proteomes" id="UP000218690"/>
    </source>
</evidence>
<evidence type="ECO:0000256" key="1">
    <source>
        <dbReference type="SAM" id="MobiDB-lite"/>
    </source>
</evidence>